<sequence length="285" mass="31947">MASAKKSLLLYRGTDQWRIKYYVGTSQEELKATIRDVCNIPINQPFLLLDEDGDSVTLSSTAMPEGISLFIQMVDALPKPAVIPQLTNGEAIIYWTWDLTSSSCEKLQMKDDGLTVGLEPGHGLGWICIWSTIEYGPTVGIQVYSLLFNPLDWCSGCNLFSSLSDELTNPGNFSQRCKKNTVLDKELFVRTCARDCGGHGHDNFVTGSSRSVELIYVLDMAQRTLRIFKKGEKKPRLLISNVPDRLRPFCTFKYPAWITITGFGKALIEQNELDLHALPVLTEEK</sequence>
<dbReference type="Proteomes" id="UP000663838">
    <property type="component" value="Unassembled WGS sequence"/>
</dbReference>
<comment type="caution">
    <text evidence="2">The sequence shown here is derived from an EMBL/GenBank/DDBJ whole genome shotgun (WGS) entry which is preliminary data.</text>
</comment>
<evidence type="ECO:0000313" key="3">
    <source>
        <dbReference type="Proteomes" id="UP000663838"/>
    </source>
</evidence>
<proteinExistence type="predicted"/>
<dbReference type="SUPFAM" id="SSF54277">
    <property type="entry name" value="CAD &amp; PB1 domains"/>
    <property type="match status" value="1"/>
</dbReference>
<dbReference type="AlphaFoldDB" id="A0A821TRZ0"/>
<reference evidence="2" key="1">
    <citation type="submission" date="2021-02" db="EMBL/GenBank/DDBJ databases">
        <authorList>
            <person name="Nowell W R."/>
        </authorList>
    </citation>
    <scope>NUCLEOTIDE SEQUENCE</scope>
</reference>
<evidence type="ECO:0000313" key="1">
    <source>
        <dbReference type="EMBL" id="CAF3360454.1"/>
    </source>
</evidence>
<evidence type="ECO:0000313" key="2">
    <source>
        <dbReference type="EMBL" id="CAF4878756.1"/>
    </source>
</evidence>
<gene>
    <name evidence="1" type="ORF">KIK155_LOCUS4438</name>
    <name evidence="2" type="ORF">TOA249_LOCUS29088</name>
</gene>
<protein>
    <recommendedName>
        <fullName evidence="4">PB1 domain-containing protein</fullName>
    </recommendedName>
</protein>
<organism evidence="2 3">
    <name type="scientific">Rotaria socialis</name>
    <dbReference type="NCBI Taxonomy" id="392032"/>
    <lineage>
        <taxon>Eukaryota</taxon>
        <taxon>Metazoa</taxon>
        <taxon>Spiralia</taxon>
        <taxon>Gnathifera</taxon>
        <taxon>Rotifera</taxon>
        <taxon>Eurotatoria</taxon>
        <taxon>Bdelloidea</taxon>
        <taxon>Philodinida</taxon>
        <taxon>Philodinidae</taxon>
        <taxon>Rotaria</taxon>
    </lineage>
</organism>
<dbReference type="EMBL" id="CAJOBS010004310">
    <property type="protein sequence ID" value="CAF4878756.1"/>
    <property type="molecule type" value="Genomic_DNA"/>
</dbReference>
<evidence type="ECO:0008006" key="4">
    <source>
        <dbReference type="Google" id="ProtNLM"/>
    </source>
</evidence>
<accession>A0A821TRZ0</accession>
<dbReference type="EMBL" id="CAJNYV010000427">
    <property type="protein sequence ID" value="CAF3360454.1"/>
    <property type="molecule type" value="Genomic_DNA"/>
</dbReference>
<name>A0A821TRZ0_9BILA</name>
<dbReference type="Proteomes" id="UP000663865">
    <property type="component" value="Unassembled WGS sequence"/>
</dbReference>